<dbReference type="PROSITE" id="PS51257">
    <property type="entry name" value="PROKAR_LIPOPROTEIN"/>
    <property type="match status" value="1"/>
</dbReference>
<comment type="caution">
    <text evidence="1">The sequence shown here is derived from an EMBL/GenBank/DDBJ whole genome shotgun (WGS) entry which is preliminary data.</text>
</comment>
<proteinExistence type="predicted"/>
<sequence>MKYPASRVLVTAATVFCALALLAGCVSLPSKQTGKFVVVCDIFHAPTDEEIKSEGFEARVERLTMQSKAAKDSQIKASLHVKLTTLLMDHRNPGKDYGRASRELEYYLAVPGDTGCADTARNVHSILKRAKHSGSSQETSKLKGKVKSLSQGLDQCRESFSQELDQCRESFNTCNDTVKRLQEIDVRMERKRRNIR</sequence>
<gene>
    <name evidence="1" type="ORF">LCGC14_1397060</name>
</gene>
<name>A0A0F9JYH5_9ZZZZ</name>
<evidence type="ECO:0000313" key="1">
    <source>
        <dbReference type="EMBL" id="KKM74763.1"/>
    </source>
</evidence>
<protein>
    <recommendedName>
        <fullName evidence="2">Lipoprotein</fullName>
    </recommendedName>
</protein>
<accession>A0A0F9JYH5</accession>
<evidence type="ECO:0008006" key="2">
    <source>
        <dbReference type="Google" id="ProtNLM"/>
    </source>
</evidence>
<reference evidence="1" key="1">
    <citation type="journal article" date="2015" name="Nature">
        <title>Complex archaea that bridge the gap between prokaryotes and eukaryotes.</title>
        <authorList>
            <person name="Spang A."/>
            <person name="Saw J.H."/>
            <person name="Jorgensen S.L."/>
            <person name="Zaremba-Niedzwiedzka K."/>
            <person name="Martijn J."/>
            <person name="Lind A.E."/>
            <person name="van Eijk R."/>
            <person name="Schleper C."/>
            <person name="Guy L."/>
            <person name="Ettema T.J."/>
        </authorList>
    </citation>
    <scope>NUCLEOTIDE SEQUENCE</scope>
</reference>
<dbReference type="AlphaFoldDB" id="A0A0F9JYH5"/>
<dbReference type="EMBL" id="LAZR01009085">
    <property type="protein sequence ID" value="KKM74763.1"/>
    <property type="molecule type" value="Genomic_DNA"/>
</dbReference>
<organism evidence="1">
    <name type="scientific">marine sediment metagenome</name>
    <dbReference type="NCBI Taxonomy" id="412755"/>
    <lineage>
        <taxon>unclassified sequences</taxon>
        <taxon>metagenomes</taxon>
        <taxon>ecological metagenomes</taxon>
    </lineage>
</organism>